<dbReference type="AlphaFoldDB" id="A0A1I8BWK8"/>
<feature type="transmembrane region" description="Helical" evidence="5">
    <location>
        <begin position="6"/>
        <end position="29"/>
    </location>
</feature>
<proteinExistence type="predicted"/>
<sequence length="46" mass="4822">MSFATTTSTIVSVVHLVGGVSGLAATLYLKPRQARFGERGSAHMSK</sequence>
<dbReference type="GO" id="GO:0016020">
    <property type="term" value="C:membrane"/>
    <property type="evidence" value="ECO:0007669"/>
    <property type="project" value="UniProtKB-SubCell"/>
</dbReference>
<reference evidence="8" key="1">
    <citation type="submission" date="2016-11" db="UniProtKB">
        <authorList>
            <consortium name="WormBaseParasite"/>
        </authorList>
    </citation>
    <scope>IDENTIFICATION</scope>
</reference>
<organism evidence="7 8">
    <name type="scientific">Meloidogyne hapla</name>
    <name type="common">Root-knot nematode worm</name>
    <dbReference type="NCBI Taxonomy" id="6305"/>
    <lineage>
        <taxon>Eukaryota</taxon>
        <taxon>Metazoa</taxon>
        <taxon>Ecdysozoa</taxon>
        <taxon>Nematoda</taxon>
        <taxon>Chromadorea</taxon>
        <taxon>Rhabditida</taxon>
        <taxon>Tylenchina</taxon>
        <taxon>Tylenchomorpha</taxon>
        <taxon>Tylenchoidea</taxon>
        <taxon>Meloidogynidae</taxon>
        <taxon>Meloidogyninae</taxon>
        <taxon>Meloidogyne</taxon>
    </lineage>
</organism>
<dbReference type="Proteomes" id="UP000095281">
    <property type="component" value="Unplaced"/>
</dbReference>
<comment type="subcellular location">
    <subcellularLocation>
        <location evidence="1">Membrane</location>
        <topology evidence="1">Multi-pass membrane protein</topology>
    </subcellularLocation>
</comment>
<evidence type="ECO:0000256" key="2">
    <source>
        <dbReference type="ARBA" id="ARBA00022692"/>
    </source>
</evidence>
<protein>
    <submittedName>
        <fullName evidence="8">Ammonium_transp domain-containing protein</fullName>
    </submittedName>
</protein>
<evidence type="ECO:0000313" key="7">
    <source>
        <dbReference type="Proteomes" id="UP000095281"/>
    </source>
</evidence>
<dbReference type="InterPro" id="IPR029020">
    <property type="entry name" value="Ammonium/urea_transptr"/>
</dbReference>
<dbReference type="WBParaSite" id="MhA1_Contig684.frz3.gene13">
    <property type="protein sequence ID" value="MhA1_Contig684.frz3.gene13"/>
    <property type="gene ID" value="MhA1_Contig684.frz3.gene13"/>
</dbReference>
<evidence type="ECO:0000256" key="1">
    <source>
        <dbReference type="ARBA" id="ARBA00004141"/>
    </source>
</evidence>
<evidence type="ECO:0000256" key="3">
    <source>
        <dbReference type="ARBA" id="ARBA00022989"/>
    </source>
</evidence>
<keyword evidence="7" id="KW-1185">Reference proteome</keyword>
<evidence type="ECO:0000259" key="6">
    <source>
        <dbReference type="Pfam" id="PF00909"/>
    </source>
</evidence>
<evidence type="ECO:0000256" key="4">
    <source>
        <dbReference type="ARBA" id="ARBA00023136"/>
    </source>
</evidence>
<name>A0A1I8BWK8_MELHA</name>
<keyword evidence="3 5" id="KW-1133">Transmembrane helix</keyword>
<dbReference type="GO" id="GO:0008519">
    <property type="term" value="F:ammonium channel activity"/>
    <property type="evidence" value="ECO:0007669"/>
    <property type="project" value="InterPro"/>
</dbReference>
<dbReference type="InterPro" id="IPR024041">
    <property type="entry name" value="NH4_transpt_AmtB-like_dom"/>
</dbReference>
<dbReference type="Gene3D" id="1.10.3430.10">
    <property type="entry name" value="Ammonium transporter AmtB like domains"/>
    <property type="match status" value="1"/>
</dbReference>
<keyword evidence="2 5" id="KW-0812">Transmembrane</keyword>
<feature type="domain" description="Ammonium transporter AmtB-like" evidence="6">
    <location>
        <begin position="12"/>
        <end position="39"/>
    </location>
</feature>
<dbReference type="SUPFAM" id="SSF111352">
    <property type="entry name" value="Ammonium transporter"/>
    <property type="match status" value="1"/>
</dbReference>
<evidence type="ECO:0000313" key="8">
    <source>
        <dbReference type="WBParaSite" id="MhA1_Contig684.frz3.gene13"/>
    </source>
</evidence>
<accession>A0A1I8BWK8</accession>
<evidence type="ECO:0000256" key="5">
    <source>
        <dbReference type="SAM" id="Phobius"/>
    </source>
</evidence>
<dbReference type="Pfam" id="PF00909">
    <property type="entry name" value="Ammonium_transp"/>
    <property type="match status" value="1"/>
</dbReference>
<keyword evidence="4 5" id="KW-0472">Membrane</keyword>